<dbReference type="InterPro" id="IPR013783">
    <property type="entry name" value="Ig-like_fold"/>
</dbReference>
<dbReference type="InterPro" id="IPR015350">
    <property type="entry name" value="Beta-trefoil_DNA-bd_dom"/>
</dbReference>
<keyword evidence="2" id="KW-1185">Reference proteome</keyword>
<dbReference type="Gene3D" id="2.60.40.10">
    <property type="entry name" value="Immunoglobulins"/>
    <property type="match status" value="1"/>
</dbReference>
<dbReference type="GO" id="GO:0000978">
    <property type="term" value="F:RNA polymerase II cis-regulatory region sequence-specific DNA binding"/>
    <property type="evidence" value="ECO:0007669"/>
    <property type="project" value="InterPro"/>
</dbReference>
<dbReference type="OrthoDB" id="5600360at2759"/>
<dbReference type="PANTHER" id="PTHR10665">
    <property type="entry name" value="RECOMBINING BINDING PROTEIN SUPPRESSOR OF HAIRLESS"/>
    <property type="match status" value="1"/>
</dbReference>
<name>A0A6S7JZY4_PARCT</name>
<sequence>MALPRLIIRKVDKQTAFLDADDPVSQLHKVAFYMKDTERMYLCLSQERIIQFQSTPCPKDPRKEMINDGASWTIISTDRAEYTFYEGMGPISCPITPVPVVSRLELNGGGDVAMLELTGQNFTANLRVWFGDVEANTNYRCAESLLCLVPDISAFQSAWKFVRQPTQVPVSLVRNDGIIYPTNLTFTYTPEPEERPRCIEAKVIRKGFSSVTSEVTPHDEVTS</sequence>
<dbReference type="SUPFAM" id="SSF110217">
    <property type="entry name" value="DNA-binding protein LAG-1 (CSL)"/>
    <property type="match status" value="1"/>
</dbReference>
<dbReference type="Pfam" id="PF09270">
    <property type="entry name" value="BTD"/>
    <property type="match status" value="1"/>
</dbReference>
<dbReference type="InterPro" id="IPR014756">
    <property type="entry name" value="Ig_E-set"/>
</dbReference>
<comment type="caution">
    <text evidence="1">The sequence shown here is derived from an EMBL/GenBank/DDBJ whole genome shotgun (WGS) entry which is preliminary data.</text>
</comment>
<dbReference type="InterPro" id="IPR036358">
    <property type="entry name" value="BTD_sf"/>
</dbReference>
<proteinExistence type="predicted"/>
<dbReference type="InterPro" id="IPR040159">
    <property type="entry name" value="CLS_fam"/>
</dbReference>
<dbReference type="GO" id="GO:0001228">
    <property type="term" value="F:DNA-binding transcription activator activity, RNA polymerase II-specific"/>
    <property type="evidence" value="ECO:0007669"/>
    <property type="project" value="InterPro"/>
</dbReference>
<dbReference type="EMBL" id="CACRXK020022282">
    <property type="protein sequence ID" value="CAB4036671.1"/>
    <property type="molecule type" value="Genomic_DNA"/>
</dbReference>
<dbReference type="CDD" id="cd01176">
    <property type="entry name" value="IPT_RBP-Jkappa"/>
    <property type="match status" value="1"/>
</dbReference>
<reference evidence="1" key="1">
    <citation type="submission" date="2020-04" db="EMBL/GenBank/DDBJ databases">
        <authorList>
            <person name="Alioto T."/>
            <person name="Alioto T."/>
            <person name="Gomez Garrido J."/>
        </authorList>
    </citation>
    <scope>NUCLEOTIDE SEQUENCE</scope>
    <source>
        <strain evidence="1">A484AB</strain>
    </source>
</reference>
<dbReference type="Gene3D" id="2.80.10.50">
    <property type="match status" value="1"/>
</dbReference>
<dbReference type="Proteomes" id="UP001152795">
    <property type="component" value="Unassembled WGS sequence"/>
</dbReference>
<dbReference type="FunFam" id="2.60.40.10:FF:000074">
    <property type="entry name" value="Recombining binding protein suppressor of hairless, putative"/>
    <property type="match status" value="1"/>
</dbReference>
<gene>
    <name evidence="1" type="ORF">PACLA_8A026353</name>
</gene>
<protein>
    <submittedName>
        <fullName evidence="1">Recombining binding suppressor of hairless isoform X2</fullName>
    </submittedName>
</protein>
<evidence type="ECO:0000313" key="2">
    <source>
        <dbReference type="Proteomes" id="UP001152795"/>
    </source>
</evidence>
<dbReference type="AlphaFoldDB" id="A0A6S7JZY4"/>
<dbReference type="SMART" id="SM01268">
    <property type="entry name" value="BTD"/>
    <property type="match status" value="1"/>
</dbReference>
<accession>A0A6S7JZY4</accession>
<dbReference type="SUPFAM" id="SSF81296">
    <property type="entry name" value="E set domains"/>
    <property type="match status" value="1"/>
</dbReference>
<evidence type="ECO:0000313" key="1">
    <source>
        <dbReference type="EMBL" id="CAB4036671.1"/>
    </source>
</evidence>
<organism evidence="1 2">
    <name type="scientific">Paramuricea clavata</name>
    <name type="common">Red gorgonian</name>
    <name type="synonym">Violescent sea-whip</name>
    <dbReference type="NCBI Taxonomy" id="317549"/>
    <lineage>
        <taxon>Eukaryota</taxon>
        <taxon>Metazoa</taxon>
        <taxon>Cnidaria</taxon>
        <taxon>Anthozoa</taxon>
        <taxon>Octocorallia</taxon>
        <taxon>Malacalcyonacea</taxon>
        <taxon>Plexauridae</taxon>
        <taxon>Paramuricea</taxon>
    </lineage>
</organism>
<dbReference type="InterPro" id="IPR038007">
    <property type="entry name" value="RBP-Jkappa_IPT"/>
</dbReference>
<dbReference type="Pfam" id="PF20144">
    <property type="entry name" value="TIG_SUH"/>
    <property type="match status" value="1"/>
</dbReference>